<comment type="caution">
    <text evidence="1">The sequence shown here is derived from an EMBL/GenBank/DDBJ whole genome shotgun (WGS) entry which is preliminary data.</text>
</comment>
<protein>
    <submittedName>
        <fullName evidence="1">Uncharacterized protein</fullName>
    </submittedName>
</protein>
<evidence type="ECO:0000313" key="2">
    <source>
        <dbReference type="Proteomes" id="UP001163603"/>
    </source>
</evidence>
<name>A0ACC0YFP0_9ROSI</name>
<accession>A0ACC0YFP0</accession>
<evidence type="ECO:0000313" key="1">
    <source>
        <dbReference type="EMBL" id="KAJ0034677.1"/>
    </source>
</evidence>
<organism evidence="1 2">
    <name type="scientific">Pistacia integerrima</name>
    <dbReference type="NCBI Taxonomy" id="434235"/>
    <lineage>
        <taxon>Eukaryota</taxon>
        <taxon>Viridiplantae</taxon>
        <taxon>Streptophyta</taxon>
        <taxon>Embryophyta</taxon>
        <taxon>Tracheophyta</taxon>
        <taxon>Spermatophyta</taxon>
        <taxon>Magnoliopsida</taxon>
        <taxon>eudicotyledons</taxon>
        <taxon>Gunneridae</taxon>
        <taxon>Pentapetalae</taxon>
        <taxon>rosids</taxon>
        <taxon>malvids</taxon>
        <taxon>Sapindales</taxon>
        <taxon>Anacardiaceae</taxon>
        <taxon>Pistacia</taxon>
    </lineage>
</organism>
<sequence length="232" mass="25260">MASAQVLPTSRKQEHLEAGKRKLEEFRKKKAAERAKKTLSVGQPLASDISLQDRHHLEADNARVTDSNGAGTSDGPDKAITEPTSIMNNNDKKAIEVALQSQQGSLNDTHAHFPFSANDFKSSSADLAQMYSNNQKIKIDASSDSAESIAVNNNQIFYLRSQASLDHGSSSIRSSFLGTEEMQLKENDSSLKISSAINPGFSHDFATNMILQNNVTTLGNGRTFHSSFEGML</sequence>
<keyword evidence="2" id="KW-1185">Reference proteome</keyword>
<dbReference type="EMBL" id="CM047742">
    <property type="protein sequence ID" value="KAJ0034677.1"/>
    <property type="molecule type" value="Genomic_DNA"/>
</dbReference>
<dbReference type="Proteomes" id="UP001163603">
    <property type="component" value="Chromosome 7"/>
</dbReference>
<proteinExistence type="predicted"/>
<reference evidence="2" key="1">
    <citation type="journal article" date="2023" name="G3 (Bethesda)">
        <title>Genome assembly and association tests identify interacting loci associated with vigor, precocity, and sex in interspecific pistachio rootstocks.</title>
        <authorList>
            <person name="Palmer W."/>
            <person name="Jacygrad E."/>
            <person name="Sagayaradj S."/>
            <person name="Cavanaugh K."/>
            <person name="Han R."/>
            <person name="Bertier L."/>
            <person name="Beede B."/>
            <person name="Kafkas S."/>
            <person name="Golino D."/>
            <person name="Preece J."/>
            <person name="Michelmore R."/>
        </authorList>
    </citation>
    <scope>NUCLEOTIDE SEQUENCE [LARGE SCALE GENOMIC DNA]</scope>
</reference>
<gene>
    <name evidence="1" type="ORF">Pint_25223</name>
</gene>